<evidence type="ECO:0000313" key="8">
    <source>
        <dbReference type="Proteomes" id="UP000016368"/>
    </source>
</evidence>
<dbReference type="SUPFAM" id="SSF48498">
    <property type="entry name" value="Tetracyclin repressor-like, C-terminal domain"/>
    <property type="match status" value="1"/>
</dbReference>
<dbReference type="InterPro" id="IPR036271">
    <property type="entry name" value="Tet_transcr_reg_TetR-rel_C_sf"/>
</dbReference>
<feature type="domain" description="HTH tetR-type" evidence="6">
    <location>
        <begin position="30"/>
        <end position="90"/>
    </location>
</feature>
<sequence>MPRSKTASPVALPAAASRRPAAEPLPYHHGDLRRALIDATSELLREQGLEGFSLRAAARAAGVSHAAPAHHFGDARGLLTACAADGFERLADAMQARMDSAGQDARARAQALGAAYIDFALAHRALFQLMFRRDRLDPQDAALQAAGRRTGDALRQVYAELIAERGLPPAELGERILLAWSCAHGYATLVLEEQTAGLYGLGAGREEAASTMGAKLLQLLMGGLADPA</sequence>
<feature type="region of interest" description="Disordered" evidence="5">
    <location>
        <begin position="1"/>
        <end position="26"/>
    </location>
</feature>
<dbReference type="GO" id="GO:0000976">
    <property type="term" value="F:transcription cis-regulatory region binding"/>
    <property type="evidence" value="ECO:0007669"/>
    <property type="project" value="TreeGrafter"/>
</dbReference>
<dbReference type="RefSeq" id="WP_006296675.1">
    <property type="nucleotide sequence ID" value="NZ_AEGR01000039.1"/>
</dbReference>
<dbReference type="PANTHER" id="PTHR30055:SF220">
    <property type="entry name" value="TETR-FAMILY REGULATORY PROTEIN"/>
    <property type="match status" value="1"/>
</dbReference>
<dbReference type="InterPro" id="IPR001647">
    <property type="entry name" value="HTH_TetR"/>
</dbReference>
<evidence type="ECO:0000256" key="1">
    <source>
        <dbReference type="ARBA" id="ARBA00023015"/>
    </source>
</evidence>
<dbReference type="InterPro" id="IPR025996">
    <property type="entry name" value="MT1864/Rv1816-like_C"/>
</dbReference>
<keyword evidence="8" id="KW-1185">Reference proteome</keyword>
<keyword evidence="3" id="KW-0804">Transcription</keyword>
<dbReference type="GO" id="GO:0003700">
    <property type="term" value="F:DNA-binding transcription factor activity"/>
    <property type="evidence" value="ECO:0007669"/>
    <property type="project" value="TreeGrafter"/>
</dbReference>
<dbReference type="STRING" id="887062.HGR_03482"/>
<dbReference type="InterPro" id="IPR009057">
    <property type="entry name" value="Homeodomain-like_sf"/>
</dbReference>
<dbReference type="eggNOG" id="COG1309">
    <property type="taxonomic scope" value="Bacteria"/>
</dbReference>
<dbReference type="PANTHER" id="PTHR30055">
    <property type="entry name" value="HTH-TYPE TRANSCRIPTIONAL REGULATOR RUTR"/>
    <property type="match status" value="1"/>
</dbReference>
<gene>
    <name evidence="7" type="ORF">HGR_03482</name>
</gene>
<proteinExistence type="predicted"/>
<keyword evidence="2 4" id="KW-0238">DNA-binding</keyword>
<evidence type="ECO:0000313" key="7">
    <source>
        <dbReference type="EMBL" id="EGI77960.1"/>
    </source>
</evidence>
<dbReference type="InterPro" id="IPR050109">
    <property type="entry name" value="HTH-type_TetR-like_transc_reg"/>
</dbReference>
<organism evidence="7 8">
    <name type="scientific">Hylemonella gracilis ATCC 19624</name>
    <dbReference type="NCBI Taxonomy" id="887062"/>
    <lineage>
        <taxon>Bacteria</taxon>
        <taxon>Pseudomonadati</taxon>
        <taxon>Pseudomonadota</taxon>
        <taxon>Betaproteobacteria</taxon>
        <taxon>Burkholderiales</taxon>
        <taxon>Comamonadaceae</taxon>
        <taxon>Hylemonella</taxon>
    </lineage>
</organism>
<evidence type="ECO:0000256" key="4">
    <source>
        <dbReference type="PROSITE-ProRule" id="PRU00335"/>
    </source>
</evidence>
<dbReference type="Pfam" id="PF00440">
    <property type="entry name" value="TetR_N"/>
    <property type="match status" value="1"/>
</dbReference>
<evidence type="ECO:0000256" key="2">
    <source>
        <dbReference type="ARBA" id="ARBA00023125"/>
    </source>
</evidence>
<dbReference type="OrthoDB" id="5293556at2"/>
<dbReference type="PROSITE" id="PS50977">
    <property type="entry name" value="HTH_TETR_2"/>
    <property type="match status" value="1"/>
</dbReference>
<dbReference type="Pfam" id="PF13305">
    <property type="entry name" value="TetR_C_33"/>
    <property type="match status" value="1"/>
</dbReference>
<evidence type="ECO:0000256" key="3">
    <source>
        <dbReference type="ARBA" id="ARBA00023163"/>
    </source>
</evidence>
<evidence type="ECO:0000259" key="6">
    <source>
        <dbReference type="PROSITE" id="PS50977"/>
    </source>
</evidence>
<keyword evidence="1" id="KW-0805">Transcription regulation</keyword>
<feature type="DNA-binding region" description="H-T-H motif" evidence="4">
    <location>
        <begin position="53"/>
        <end position="72"/>
    </location>
</feature>
<protein>
    <submittedName>
        <fullName evidence="7">Transcriptional regulator</fullName>
    </submittedName>
</protein>
<accession>F3KQH7</accession>
<feature type="compositionally biased region" description="Low complexity" evidence="5">
    <location>
        <begin position="7"/>
        <end position="25"/>
    </location>
</feature>
<dbReference type="SUPFAM" id="SSF46689">
    <property type="entry name" value="Homeodomain-like"/>
    <property type="match status" value="1"/>
</dbReference>
<evidence type="ECO:0000256" key="5">
    <source>
        <dbReference type="SAM" id="MobiDB-lite"/>
    </source>
</evidence>
<name>F3KQH7_9BURK</name>
<dbReference type="AlphaFoldDB" id="F3KQH7"/>
<reference evidence="7 8" key="1">
    <citation type="journal article" date="2011" name="EMBO J.">
        <title>Structural diversity of bacterial flagellar motors.</title>
        <authorList>
            <person name="Chen S."/>
            <person name="Beeby M."/>
            <person name="Murphy G.E."/>
            <person name="Leadbetter J.R."/>
            <person name="Hendrixson D.R."/>
            <person name="Briegel A."/>
            <person name="Li Z."/>
            <person name="Shi J."/>
            <person name="Tocheva E.I."/>
            <person name="Muller A."/>
            <person name="Dobro M.J."/>
            <person name="Jensen G.J."/>
        </authorList>
    </citation>
    <scope>NUCLEOTIDE SEQUENCE [LARGE SCALE GENOMIC DNA]</scope>
    <source>
        <strain evidence="7 8">ATCC 19624</strain>
    </source>
</reference>
<dbReference type="EMBL" id="AEGR01000039">
    <property type="protein sequence ID" value="EGI77960.1"/>
    <property type="molecule type" value="Genomic_DNA"/>
</dbReference>
<comment type="caution">
    <text evidence="7">The sequence shown here is derived from an EMBL/GenBank/DDBJ whole genome shotgun (WGS) entry which is preliminary data.</text>
</comment>
<dbReference type="Gene3D" id="1.10.357.10">
    <property type="entry name" value="Tetracycline Repressor, domain 2"/>
    <property type="match status" value="1"/>
</dbReference>
<dbReference type="Proteomes" id="UP000016368">
    <property type="component" value="Unassembled WGS sequence"/>
</dbReference>